<feature type="transmembrane region" description="Helical" evidence="5">
    <location>
        <begin position="94"/>
        <end position="114"/>
    </location>
</feature>
<dbReference type="GO" id="GO:0030416">
    <property type="term" value="P:methylamine metabolic process"/>
    <property type="evidence" value="ECO:0007669"/>
    <property type="project" value="InterPro"/>
</dbReference>
<feature type="transmembrane region" description="Helical" evidence="5">
    <location>
        <begin position="394"/>
        <end position="411"/>
    </location>
</feature>
<dbReference type="InterPro" id="IPR009908">
    <property type="entry name" value="Methylamine_util_MauE"/>
</dbReference>
<feature type="transmembrane region" description="Helical" evidence="5">
    <location>
        <begin position="164"/>
        <end position="184"/>
    </location>
</feature>
<reference evidence="7" key="2">
    <citation type="submission" date="2021-04" db="EMBL/GenBank/DDBJ databases">
        <authorList>
            <person name="Gilroy R."/>
        </authorList>
    </citation>
    <scope>NUCLEOTIDE SEQUENCE</scope>
    <source>
        <strain evidence="7">ChiBcec15-1070</strain>
    </source>
</reference>
<evidence type="ECO:0000259" key="6">
    <source>
        <dbReference type="Pfam" id="PF07291"/>
    </source>
</evidence>
<evidence type="ECO:0000313" key="7">
    <source>
        <dbReference type="EMBL" id="HIW11427.1"/>
    </source>
</evidence>
<dbReference type="GO" id="GO:0016020">
    <property type="term" value="C:membrane"/>
    <property type="evidence" value="ECO:0007669"/>
    <property type="project" value="UniProtKB-SubCell"/>
</dbReference>
<feature type="domain" description="Methylamine utilisation protein MauE" evidence="6">
    <location>
        <begin position="22"/>
        <end position="152"/>
    </location>
</feature>
<organism evidence="7 8">
    <name type="scientific">Candidatus Rikenella faecigallinarum</name>
    <dbReference type="NCBI Taxonomy" id="2838745"/>
    <lineage>
        <taxon>Bacteria</taxon>
        <taxon>Pseudomonadati</taxon>
        <taxon>Bacteroidota</taxon>
        <taxon>Bacteroidia</taxon>
        <taxon>Bacteroidales</taxon>
        <taxon>Rikenellaceae</taxon>
        <taxon>Rikenella</taxon>
    </lineage>
</organism>
<keyword evidence="2 5" id="KW-0812">Transmembrane</keyword>
<evidence type="ECO:0000256" key="3">
    <source>
        <dbReference type="ARBA" id="ARBA00022989"/>
    </source>
</evidence>
<accession>A0A9D1QFV3</accession>
<dbReference type="AlphaFoldDB" id="A0A9D1QFV3"/>
<dbReference type="EMBL" id="DXHL01000036">
    <property type="protein sequence ID" value="HIW11427.1"/>
    <property type="molecule type" value="Genomic_DNA"/>
</dbReference>
<feature type="transmembrane region" description="Helical" evidence="5">
    <location>
        <begin position="134"/>
        <end position="152"/>
    </location>
</feature>
<dbReference type="NCBIfam" id="NF045576">
    <property type="entry name" value="BT_3928_fam"/>
    <property type="match status" value="1"/>
</dbReference>
<feature type="transmembrane region" description="Helical" evidence="5">
    <location>
        <begin position="55"/>
        <end position="82"/>
    </location>
</feature>
<evidence type="ECO:0000256" key="2">
    <source>
        <dbReference type="ARBA" id="ARBA00022692"/>
    </source>
</evidence>
<evidence type="ECO:0000256" key="5">
    <source>
        <dbReference type="SAM" id="Phobius"/>
    </source>
</evidence>
<evidence type="ECO:0000313" key="8">
    <source>
        <dbReference type="Proteomes" id="UP000823926"/>
    </source>
</evidence>
<dbReference type="Proteomes" id="UP000823926">
    <property type="component" value="Unassembled WGS sequence"/>
</dbReference>
<dbReference type="Pfam" id="PF07291">
    <property type="entry name" value="MauE"/>
    <property type="match status" value="1"/>
</dbReference>
<reference evidence="7" key="1">
    <citation type="journal article" date="2021" name="PeerJ">
        <title>Extensive microbial diversity within the chicken gut microbiome revealed by metagenomics and culture.</title>
        <authorList>
            <person name="Gilroy R."/>
            <person name="Ravi A."/>
            <person name="Getino M."/>
            <person name="Pursley I."/>
            <person name="Horton D.L."/>
            <person name="Alikhan N.F."/>
            <person name="Baker D."/>
            <person name="Gharbi K."/>
            <person name="Hall N."/>
            <person name="Watson M."/>
            <person name="Adriaenssens E.M."/>
            <person name="Foster-Nyarko E."/>
            <person name="Jarju S."/>
            <person name="Secka A."/>
            <person name="Antonio M."/>
            <person name="Oren A."/>
            <person name="Chaudhuri R.R."/>
            <person name="La Ragione R."/>
            <person name="Hildebrand F."/>
            <person name="Pallen M.J."/>
        </authorList>
    </citation>
    <scope>NUCLEOTIDE SEQUENCE</scope>
    <source>
        <strain evidence="7">ChiBcec15-1070</strain>
    </source>
</reference>
<evidence type="ECO:0000256" key="4">
    <source>
        <dbReference type="ARBA" id="ARBA00023136"/>
    </source>
</evidence>
<gene>
    <name evidence="7" type="ORF">H9888_08035</name>
</gene>
<evidence type="ECO:0000256" key="1">
    <source>
        <dbReference type="ARBA" id="ARBA00004141"/>
    </source>
</evidence>
<comment type="caution">
    <text evidence="7">The sequence shown here is derived from an EMBL/GenBank/DDBJ whole genome shotgun (WGS) entry which is preliminary data.</text>
</comment>
<comment type="subcellular location">
    <subcellularLocation>
        <location evidence="1">Membrane</location>
        <topology evidence="1">Multi-pass membrane protein</topology>
    </subcellularLocation>
</comment>
<proteinExistence type="predicted"/>
<protein>
    <submittedName>
        <fullName evidence="7">DoxX family protein</fullName>
    </submittedName>
</protein>
<keyword evidence="3 5" id="KW-1133">Transmembrane helix</keyword>
<name>A0A9D1QFV3_9BACT</name>
<sequence>MKSLDTLNERYPTAARILTGPVTTVARYLLAILFIFSGVAKAINPFGLSIKVGEYFAAFGLGFLDTLSAPVAILLPAVEMLIGFMLLCGISRRLAAWLVFLAMSFFTLLTLWLAVANPVNDCGCFGDLVHLSNWGTFFKNLIFWPLAALLWWNRNRQRAFNPSVGQTVATYVITVAVSLGIPLACYNTLPPVDPTPFKIGVNIPHAMTVHQNETQTTLIYKDKQDGSLREFSLEDTTWYDSSRWEYVDTRTVGQSTAPDIQSVPMFEGSIDRSDEILGRKGYTLLYVVNTYDPRYLPAMGELAAYIHHHSGRVVALSASELPTHELTEIGIEPLSGDYTVLHTMIQHHTGGALLLHDGTIIGKWSMNRLPQWNDEAHDPLNNVLTENRLAQEKLLGWLFLLVVVVVAVASLRPNRIQ</sequence>
<feature type="transmembrane region" description="Helical" evidence="5">
    <location>
        <begin position="25"/>
        <end position="43"/>
    </location>
</feature>
<keyword evidence="4 5" id="KW-0472">Membrane</keyword>